<keyword evidence="2" id="KW-1185">Reference proteome</keyword>
<dbReference type="AlphaFoldDB" id="A0A419VYR2"/>
<dbReference type="OrthoDB" id="9762853at2"/>
<evidence type="ECO:0000313" key="1">
    <source>
        <dbReference type="EMBL" id="RKD88361.1"/>
    </source>
</evidence>
<evidence type="ECO:0000313" key="2">
    <source>
        <dbReference type="Proteomes" id="UP000283387"/>
    </source>
</evidence>
<dbReference type="RefSeq" id="WP_120274529.1">
    <property type="nucleotide sequence ID" value="NZ_RAPN01000002.1"/>
</dbReference>
<proteinExistence type="predicted"/>
<gene>
    <name evidence="1" type="ORF">BC643_3510</name>
</gene>
<dbReference type="EMBL" id="RAPN01000002">
    <property type="protein sequence ID" value="RKD88361.1"/>
    <property type="molecule type" value="Genomic_DNA"/>
</dbReference>
<accession>A0A419VYR2</accession>
<organism evidence="1 2">
    <name type="scientific">Mangrovibacterium diazotrophicum</name>
    <dbReference type="NCBI Taxonomy" id="1261403"/>
    <lineage>
        <taxon>Bacteria</taxon>
        <taxon>Pseudomonadati</taxon>
        <taxon>Bacteroidota</taxon>
        <taxon>Bacteroidia</taxon>
        <taxon>Marinilabiliales</taxon>
        <taxon>Prolixibacteraceae</taxon>
        <taxon>Mangrovibacterium</taxon>
    </lineage>
</organism>
<name>A0A419VYR2_9BACT</name>
<dbReference type="Proteomes" id="UP000283387">
    <property type="component" value="Unassembled WGS sequence"/>
</dbReference>
<sequence length="1171" mass="131435">MAINCNSKNPLQRDGTSQTQRVLKTLLPGYVAVDERSMDDLKAFAKEFAREISYFNLNNTKDGDWFGFFDQNINSESQHNSPHFALFTAFLKLFKYAQDDINKITKKHLDFYYRDVLHLTEKPEVPDQVYLIFELAKHVSTHLLEKGTAFKAGKDELGKNVVYELENESSLNRATIADVKALFFNKYDLFSGLTPNPGNDYRFYLSPQAKSEDGKGAEITNDDQSWRTFGGIQFPDINSGTDAATVADRDLAEIGFAIASPNLFLGEGERIVTIYLNFSSSPTLLNGLTNDMLYDAFRLKFSGEEKWIEPIWEHAEPGMLDPIVEMRILDFLNNAKTAADIAGVEPVEGPVFDDPTTGFGDNTRDYDIGMTVAARIISERNKLPGKRFRTLDQVKAVKYVGSDKINDLIYSFGDPVHSTKVDKLKKRIIIKRTITKDQEAIVAYNGEVLLDPIQTKWPVVKVILNPASKGNPFIYKFLKDLKIGSVDLVADVREVKNLIIQNDQSVLDPGKPFQPFGNRPIIGSNFYIGSWEVFQKSLNQLTLHIKWSGLPDLSNGFTGHYANYYPNSPARTNSSFRAETYLQDKKSWKSITPVYDTLFSAGPGSKLKEDHEINFSNDEPADEAPTSVLASVERDEGMKPFDEFNQNSRKGFLRLSLKGTDFGHKEYPTAYTKRVLVALNPPSTEPPTDYTDQLPKEPYTPEIEELSLNYVSGEKIKTQKLSAEEYEDRVEQFFHIHAMGVVEVKTSASSNYLLPQYANEGELYLGLKDLNPPQNLAILFQVSEGTSDPDLAPPEVKWSYLACNEWKPFPQQNILSDTTKGLITTGVVKFSMPSEACTKNTILPTGLHWIRASVTADSFGIPQLIDVKCQAAKVVFANNSNDPNYLSKPLPGKTISKMLVADSAIKKIDQPFTSFGGKVKEASNDFYTRVSERLRHKNRSITIWDYERIILQNFPSVYKVKCLNHTRFEGTYTSINEASPRHVSLIVVSNVRNKNAVNPLKPRTSLVTLSDIDELIGSLRSPFIRVHVHNPIFEEVKVTFKVKFQPGIDLGIYQVKLEEAIIKYLSPWAFESGSDIVFGGKIHKSVILNFVEEQSYVDYITCFEMFHIVPDDPINDPTLDVDEAVASTSASVLVSSVSHLITVIEAEGACECPNNEIITNKIAASDDCPCN</sequence>
<reference evidence="1 2" key="1">
    <citation type="submission" date="2018-09" db="EMBL/GenBank/DDBJ databases">
        <title>Genomic Encyclopedia of Archaeal and Bacterial Type Strains, Phase II (KMG-II): from individual species to whole genera.</title>
        <authorList>
            <person name="Goeker M."/>
        </authorList>
    </citation>
    <scope>NUCLEOTIDE SEQUENCE [LARGE SCALE GENOMIC DNA]</scope>
    <source>
        <strain evidence="1 2">DSM 27148</strain>
    </source>
</reference>
<protein>
    <submittedName>
        <fullName evidence="1">Baseplate J-like protein</fullName>
    </submittedName>
</protein>
<comment type="caution">
    <text evidence="1">The sequence shown here is derived from an EMBL/GenBank/DDBJ whole genome shotgun (WGS) entry which is preliminary data.</text>
</comment>